<feature type="region of interest" description="Disordered" evidence="1">
    <location>
        <begin position="1"/>
        <end position="42"/>
    </location>
</feature>
<organism evidence="2 3">
    <name type="scientific">Xylaria bambusicola</name>
    <dbReference type="NCBI Taxonomy" id="326684"/>
    <lineage>
        <taxon>Eukaryota</taxon>
        <taxon>Fungi</taxon>
        <taxon>Dikarya</taxon>
        <taxon>Ascomycota</taxon>
        <taxon>Pezizomycotina</taxon>
        <taxon>Sordariomycetes</taxon>
        <taxon>Xylariomycetidae</taxon>
        <taxon>Xylariales</taxon>
        <taxon>Xylariaceae</taxon>
        <taxon>Xylaria</taxon>
    </lineage>
</organism>
<evidence type="ECO:0000313" key="2">
    <source>
        <dbReference type="EMBL" id="KAK5632086.1"/>
    </source>
</evidence>
<sequence>MSQEVGSAWGGQTEFIEGRAESWDSAVEPGEPHPPGGFAARRGGCANYIISPRRAGPARRSSVSAPLT</sequence>
<evidence type="ECO:0000256" key="1">
    <source>
        <dbReference type="SAM" id="MobiDB-lite"/>
    </source>
</evidence>
<accession>A0AAN7USM2</accession>
<keyword evidence="3" id="KW-1185">Reference proteome</keyword>
<comment type="caution">
    <text evidence="2">The sequence shown here is derived from an EMBL/GenBank/DDBJ whole genome shotgun (WGS) entry which is preliminary data.</text>
</comment>
<name>A0AAN7USM2_9PEZI</name>
<dbReference type="EMBL" id="JAWHQM010000023">
    <property type="protein sequence ID" value="KAK5632086.1"/>
    <property type="molecule type" value="Genomic_DNA"/>
</dbReference>
<protein>
    <submittedName>
        <fullName evidence="2">Uncharacterized protein</fullName>
    </submittedName>
</protein>
<reference evidence="2 3" key="1">
    <citation type="submission" date="2023-10" db="EMBL/GenBank/DDBJ databases">
        <title>Draft genome sequence of Xylaria bambusicola isolate GMP-LS, the root and basal stem rot pathogen of sugarcane in Indonesia.</title>
        <authorList>
            <person name="Selvaraj P."/>
            <person name="Muralishankar V."/>
            <person name="Muruganantham S."/>
            <person name="Sp S."/>
            <person name="Haryani S."/>
            <person name="Lau K.J.X."/>
            <person name="Naqvi N.I."/>
        </authorList>
    </citation>
    <scope>NUCLEOTIDE SEQUENCE [LARGE SCALE GENOMIC DNA]</scope>
    <source>
        <strain evidence="2">GMP-LS</strain>
    </source>
</reference>
<proteinExistence type="predicted"/>
<gene>
    <name evidence="2" type="ORF">RRF57_007800</name>
</gene>
<evidence type="ECO:0000313" key="3">
    <source>
        <dbReference type="Proteomes" id="UP001305414"/>
    </source>
</evidence>
<dbReference type="Proteomes" id="UP001305414">
    <property type="component" value="Unassembled WGS sequence"/>
</dbReference>
<dbReference type="AlphaFoldDB" id="A0AAN7USM2"/>